<dbReference type="OrthoDB" id="312459at2759"/>
<keyword evidence="1" id="KW-0175">Coiled coil</keyword>
<evidence type="ECO:0000313" key="4">
    <source>
        <dbReference type="RefSeq" id="XP_047738815.1"/>
    </source>
</evidence>
<proteinExistence type="predicted"/>
<dbReference type="KEGG" id="hazt:125178634"/>
<gene>
    <name evidence="4" type="primary">LOC125178634</name>
</gene>
<feature type="compositionally biased region" description="Basic and acidic residues" evidence="2">
    <location>
        <begin position="117"/>
        <end position="127"/>
    </location>
</feature>
<evidence type="ECO:0000313" key="3">
    <source>
        <dbReference type="Proteomes" id="UP000694843"/>
    </source>
</evidence>
<dbReference type="Proteomes" id="UP000694843">
    <property type="component" value="Unplaced"/>
</dbReference>
<keyword evidence="3" id="KW-1185">Reference proteome</keyword>
<name>A0A979FRL8_HYAAZ</name>
<dbReference type="RefSeq" id="XP_047738815.1">
    <property type="nucleotide sequence ID" value="XM_047882859.1"/>
</dbReference>
<evidence type="ECO:0000256" key="1">
    <source>
        <dbReference type="SAM" id="Coils"/>
    </source>
</evidence>
<feature type="coiled-coil region" evidence="1">
    <location>
        <begin position="403"/>
        <end position="437"/>
    </location>
</feature>
<feature type="compositionally biased region" description="Pro residues" evidence="2">
    <location>
        <begin position="176"/>
        <end position="189"/>
    </location>
</feature>
<dbReference type="GeneID" id="125178634"/>
<dbReference type="PROSITE" id="PS50096">
    <property type="entry name" value="IQ"/>
    <property type="match status" value="1"/>
</dbReference>
<dbReference type="SUPFAM" id="SSF52540">
    <property type="entry name" value="P-loop containing nucleoside triphosphate hydrolases"/>
    <property type="match status" value="1"/>
</dbReference>
<dbReference type="Gene3D" id="1.20.5.4820">
    <property type="match status" value="1"/>
</dbReference>
<evidence type="ECO:0000256" key="2">
    <source>
        <dbReference type="SAM" id="MobiDB-lite"/>
    </source>
</evidence>
<dbReference type="AlphaFoldDB" id="A0A979FRL8"/>
<sequence>MLEVIHPPQLKSPKMVAAVASSCYRFKPSRSVVKQKKELFERGFSDSCLLAKSCKIHRGRSADSFRSKSLNEAQRLVKYRSSSSLASLDSGVSSRGGSANASCEDLHCAARQAPSGDRTKLRTDNRRQHLRVTSFSLPRSPLPEDSSSPVKSPCAYGLLSSATTSSSPNLCLSDHLPPPVPPKSRPPLPPRRRIDSPIPPSSQTSSVFGDADSESSSDLYFPEFLCDDRSTSALLRSAIPPAFFFKDSVLRFLLDVGHSAGNDVLIEKIAGETPGRFSLTAAIPSVQPEERTELQVLFRTGGLARLEEQRDAVLAGTITRLQAHARGVLARRRLQKRKVQETAIRCIQKNVRKFMGVREWPWWRLLVRLTPLLDVHRTEHQLREAKTELETRSWRRANANVVLGVVQTELETLRARLEKVEREKSGLQQSNDTLEARLTW</sequence>
<accession>A0A979FRL8</accession>
<feature type="region of interest" description="Disordered" evidence="2">
    <location>
        <begin position="112"/>
        <end position="149"/>
    </location>
</feature>
<organism evidence="3 4">
    <name type="scientific">Hyalella azteca</name>
    <name type="common">Amphipod</name>
    <dbReference type="NCBI Taxonomy" id="294128"/>
    <lineage>
        <taxon>Eukaryota</taxon>
        <taxon>Metazoa</taxon>
        <taxon>Ecdysozoa</taxon>
        <taxon>Arthropoda</taxon>
        <taxon>Crustacea</taxon>
        <taxon>Multicrustacea</taxon>
        <taxon>Malacostraca</taxon>
        <taxon>Eumalacostraca</taxon>
        <taxon>Peracarida</taxon>
        <taxon>Amphipoda</taxon>
        <taxon>Senticaudata</taxon>
        <taxon>Talitrida</taxon>
        <taxon>Talitroidea</taxon>
        <taxon>Hyalellidae</taxon>
        <taxon>Hyalella</taxon>
    </lineage>
</organism>
<dbReference type="InterPro" id="IPR027417">
    <property type="entry name" value="P-loop_NTPase"/>
</dbReference>
<feature type="region of interest" description="Disordered" evidence="2">
    <location>
        <begin position="169"/>
        <end position="213"/>
    </location>
</feature>
<reference evidence="4" key="1">
    <citation type="submission" date="2025-08" db="UniProtKB">
        <authorList>
            <consortium name="RefSeq"/>
        </authorList>
    </citation>
    <scope>IDENTIFICATION</scope>
    <source>
        <tissue evidence="4">Whole organism</tissue>
    </source>
</reference>
<protein>
    <submittedName>
        <fullName evidence="4">Uncharacterized protein LOC125178634</fullName>
    </submittedName>
</protein>